<evidence type="ECO:0000259" key="2">
    <source>
        <dbReference type="PROSITE" id="PS00036"/>
    </source>
</evidence>
<dbReference type="GO" id="GO:0003700">
    <property type="term" value="F:DNA-binding transcription factor activity"/>
    <property type="evidence" value="ECO:0007669"/>
    <property type="project" value="InterPro"/>
</dbReference>
<evidence type="ECO:0000256" key="1">
    <source>
        <dbReference type="SAM" id="MobiDB-lite"/>
    </source>
</evidence>
<dbReference type="InterPro" id="IPR052635">
    <property type="entry name" value="Sec_Metab_Biosynth_Reg"/>
</dbReference>
<dbReference type="Gene3D" id="1.20.5.170">
    <property type="match status" value="1"/>
</dbReference>
<name>A0A428SLB3_9HYPO</name>
<dbReference type="Proteomes" id="UP000287144">
    <property type="component" value="Unassembled WGS sequence"/>
</dbReference>
<dbReference type="PANTHER" id="PTHR39607">
    <property type="entry name" value="XANTHOCILLIN BIOSYNTHESIS CLUSTER TRANSCRIPTION FACTOR XANC-RELATED"/>
    <property type="match status" value="1"/>
</dbReference>
<gene>
    <name evidence="3" type="ORF">CEP52_014561</name>
</gene>
<dbReference type="PANTHER" id="PTHR39607:SF2">
    <property type="entry name" value="BZIP DOMAIN-CONTAINING PROTEIN"/>
    <property type="match status" value="1"/>
</dbReference>
<dbReference type="PROSITE" id="PS00036">
    <property type="entry name" value="BZIP_BASIC"/>
    <property type="match status" value="1"/>
</dbReference>
<feature type="region of interest" description="Disordered" evidence="1">
    <location>
        <begin position="1"/>
        <end position="72"/>
    </location>
</feature>
<feature type="compositionally biased region" description="Low complexity" evidence="1">
    <location>
        <begin position="1"/>
        <end position="22"/>
    </location>
</feature>
<dbReference type="InterPro" id="IPR004827">
    <property type="entry name" value="bZIP"/>
</dbReference>
<dbReference type="EMBL" id="NKCK01000230">
    <property type="protein sequence ID" value="RSL90554.1"/>
    <property type="molecule type" value="Genomic_DNA"/>
</dbReference>
<sequence length="72" mass="8051">MAGSSKHSSSSSRKGSSSSSSSKKSKSSPKDDLDWTDVTDPEERRRIQNRIAQRKFREKGPRKQGEGRTRLA</sequence>
<accession>A0A428SLB3</accession>
<protein>
    <recommendedName>
        <fullName evidence="2">BZIP domain-containing protein</fullName>
    </recommendedName>
</protein>
<feature type="domain" description="BZIP" evidence="2">
    <location>
        <begin position="44"/>
        <end position="59"/>
    </location>
</feature>
<dbReference type="AlphaFoldDB" id="A0A428SLB3"/>
<organism evidence="3 4">
    <name type="scientific">Fusarium oligoseptatum</name>
    <dbReference type="NCBI Taxonomy" id="2604345"/>
    <lineage>
        <taxon>Eukaryota</taxon>
        <taxon>Fungi</taxon>
        <taxon>Dikarya</taxon>
        <taxon>Ascomycota</taxon>
        <taxon>Pezizomycotina</taxon>
        <taxon>Sordariomycetes</taxon>
        <taxon>Hypocreomycetidae</taxon>
        <taxon>Hypocreales</taxon>
        <taxon>Nectriaceae</taxon>
        <taxon>Fusarium</taxon>
        <taxon>Fusarium solani species complex</taxon>
    </lineage>
</organism>
<keyword evidence="4" id="KW-1185">Reference proteome</keyword>
<proteinExistence type="predicted"/>
<comment type="caution">
    <text evidence="3">The sequence shown here is derived from an EMBL/GenBank/DDBJ whole genome shotgun (WGS) entry which is preliminary data.</text>
</comment>
<feature type="compositionally biased region" description="Basic and acidic residues" evidence="1">
    <location>
        <begin position="58"/>
        <end position="72"/>
    </location>
</feature>
<evidence type="ECO:0000313" key="4">
    <source>
        <dbReference type="Proteomes" id="UP000287144"/>
    </source>
</evidence>
<evidence type="ECO:0000313" key="3">
    <source>
        <dbReference type="EMBL" id="RSL90554.1"/>
    </source>
</evidence>
<reference evidence="3 4" key="1">
    <citation type="submission" date="2017-06" db="EMBL/GenBank/DDBJ databases">
        <title>Comparative genomic analysis of Ambrosia Fusariam Clade fungi.</title>
        <authorList>
            <person name="Stajich J.E."/>
            <person name="Carrillo J."/>
            <person name="Kijimoto T."/>
            <person name="Eskalen A."/>
            <person name="O'Donnell K."/>
            <person name="Kasson M."/>
        </authorList>
    </citation>
    <scope>NUCLEOTIDE SEQUENCE [LARGE SCALE GENOMIC DNA]</scope>
    <source>
        <strain evidence="3 4">NRRL62579</strain>
    </source>
</reference>